<reference evidence="1" key="1">
    <citation type="submission" date="2022-04" db="EMBL/GenBank/DDBJ databases">
        <title>Chromosome-scale genome assembly of Holotrichia oblita Faldermann.</title>
        <authorList>
            <person name="Rongchong L."/>
        </authorList>
    </citation>
    <scope>NUCLEOTIDE SEQUENCE</scope>
    <source>
        <strain evidence="1">81SQS9</strain>
    </source>
</reference>
<evidence type="ECO:0000313" key="2">
    <source>
        <dbReference type="Proteomes" id="UP001056778"/>
    </source>
</evidence>
<name>A0ACB9SQ63_HOLOL</name>
<organism evidence="1 2">
    <name type="scientific">Holotrichia oblita</name>
    <name type="common">Chafer beetle</name>
    <dbReference type="NCBI Taxonomy" id="644536"/>
    <lineage>
        <taxon>Eukaryota</taxon>
        <taxon>Metazoa</taxon>
        <taxon>Ecdysozoa</taxon>
        <taxon>Arthropoda</taxon>
        <taxon>Hexapoda</taxon>
        <taxon>Insecta</taxon>
        <taxon>Pterygota</taxon>
        <taxon>Neoptera</taxon>
        <taxon>Endopterygota</taxon>
        <taxon>Coleoptera</taxon>
        <taxon>Polyphaga</taxon>
        <taxon>Scarabaeiformia</taxon>
        <taxon>Scarabaeidae</taxon>
        <taxon>Melolonthinae</taxon>
        <taxon>Holotrichia</taxon>
    </lineage>
</organism>
<sequence length="1317" mass="152402">MTHTEYDTLVALEHLMDEFYVRSISNGRKHEIETQLNNFSNQKDAWKFCVYFITNTSSQYVSMYALSTIESVINRQWYSLEWDNRTQLKSTLYNFYIEQDNTSNFIRNKLAKLIVDIARYDWPQFYPEFFSNILQLLKSDRLQLLGLILLRTTSEELMNPRPDLNSYRKEELTRLLQQYIPQVFQILISILDNLAQQISAASFRTDPKAIIREGLATVQHLLSWSQLNQVPVQIISAIFNFTHVSSYAQDDDDMCLLAMSTLNEILYRKCVPPGSQPLFIQLYHNTVQLMKDITCSSSGRIETLSSDFMEKLSELLCLLMEQHLWRLETEPGFSALEFLSLLFELTIRLPSLPCYLRCLAVWAAFIKQIKPQNAHRYSEALQSLIPAVLNKMQFTCNYYQLSSINDEDLDEDNETEWQLFLKTSIELIAMVAEFAPHETFNQILIPWKKSNDVYCMLQNAVNHVSLTLKLEYSETQRLHCILRDLSSLTQALARLSTLFIEQGQGYTKVSASSIDNLIIGMIESASIAKNIKYYHLKLDDSRLIDDFTEVQSQLIAALKTWCTWLFLNGDRNNRYLKDLIEISLRHLQSAHEEPPKVCHAAAHLFLTVSSAVFPPSLITLPSVVEYIQLAPKVKYYSRETHQVVISACCNILVRPWGELSQLDSQKRNIWITTFFDLLTRDFRDLMQNGDVNKMKDIVANTLPILSSVIDYCKNYPSSSKKLLYMGLKNCIDHALLLFPTYSRYEEISDNILTFFLNVLGVLQQQMGIDATKHAVEVFLQVAVSEQQSKNLSSLDKLLQILQLIVEAPGNSYKNFLPGILQLCLQNVYPVLICQANKQPDVIIALLRLLYSCSIYKPEELKFLENNKEQLFWNCEECSRHAESDEVGDILAVVKRLENKLNQCLDYMNRQDKKLENQSKLIQELLTNNAEVQKDAIMLLYRWNYFYISQVRLGHSPGCSDTLQGPDNPQQPEQLLAVLRVFGQSLLQPDINIFKTSLNSLEDLNSKWKLYHKALFQDQLLSQFLSVLIQTLLDKSHNLLTEDILQAIYNLAAPEELKFLENNKEQLFWNCEECSRHAESDEVGDILAVVKRLENKLNQCLDYMNRQDKKLENQSKLIQELLTNNAEVQKDAIMLLYRWNYFYISQVRLGHSPGCSDTLQGPDNPQQPEQLLAVLRVFGQSLLQPDINIFKTSLNSLEDLNSKWKLYHKALFQDQLLSQFLSVLIQTLLDKSHNLLTEDILQAIYNLAAVNFSIFFGTFLPNFLRNTDCLTHEQYESLQQNFKRDTDMPTFVQNLQRFINDFSCYRTCNSSLPSGNIF</sequence>
<gene>
    <name evidence="1" type="ORF">MML48_8g00018669</name>
</gene>
<keyword evidence="2" id="KW-1185">Reference proteome</keyword>
<comment type="caution">
    <text evidence="1">The sequence shown here is derived from an EMBL/GenBank/DDBJ whole genome shotgun (WGS) entry which is preliminary data.</text>
</comment>
<accession>A0ACB9SQ63</accession>
<dbReference type="Proteomes" id="UP001056778">
    <property type="component" value="Chromosome 8"/>
</dbReference>
<proteinExistence type="predicted"/>
<protein>
    <submittedName>
        <fullName evidence="1">Exportin-6</fullName>
    </submittedName>
</protein>
<dbReference type="EMBL" id="CM043022">
    <property type="protein sequence ID" value="KAI4456918.1"/>
    <property type="molecule type" value="Genomic_DNA"/>
</dbReference>
<evidence type="ECO:0000313" key="1">
    <source>
        <dbReference type="EMBL" id="KAI4456918.1"/>
    </source>
</evidence>